<evidence type="ECO:0000259" key="6">
    <source>
        <dbReference type="Pfam" id="PF01699"/>
    </source>
</evidence>
<feature type="transmembrane region" description="Helical" evidence="5">
    <location>
        <begin position="253"/>
        <end position="274"/>
    </location>
</feature>
<name>A0A1X6ZLB1_9RHOB</name>
<feature type="transmembrane region" description="Helical" evidence="5">
    <location>
        <begin position="294"/>
        <end position="313"/>
    </location>
</feature>
<keyword evidence="2 5" id="KW-0812">Transmembrane</keyword>
<evidence type="ECO:0000256" key="4">
    <source>
        <dbReference type="ARBA" id="ARBA00023136"/>
    </source>
</evidence>
<keyword evidence="3 5" id="KW-1133">Transmembrane helix</keyword>
<reference evidence="7 8" key="1">
    <citation type="submission" date="2017-03" db="EMBL/GenBank/DDBJ databases">
        <authorList>
            <person name="Afonso C.L."/>
            <person name="Miller P.J."/>
            <person name="Scott M.A."/>
            <person name="Spackman E."/>
            <person name="Goraichik I."/>
            <person name="Dimitrov K.M."/>
            <person name="Suarez D.L."/>
            <person name="Swayne D.E."/>
        </authorList>
    </citation>
    <scope>NUCLEOTIDE SEQUENCE [LARGE SCALE GENOMIC DNA]</scope>
    <source>
        <strain evidence="7 8">CECT 8110</strain>
    </source>
</reference>
<gene>
    <name evidence="7" type="ORF">ROH8110_02989</name>
</gene>
<dbReference type="AlphaFoldDB" id="A0A1X6ZLB1"/>
<feature type="transmembrane region" description="Helical" evidence="5">
    <location>
        <begin position="222"/>
        <end position="241"/>
    </location>
</feature>
<feature type="transmembrane region" description="Helical" evidence="5">
    <location>
        <begin position="110"/>
        <end position="132"/>
    </location>
</feature>
<dbReference type="Proteomes" id="UP000193207">
    <property type="component" value="Unassembled WGS sequence"/>
</dbReference>
<evidence type="ECO:0000256" key="1">
    <source>
        <dbReference type="ARBA" id="ARBA00004141"/>
    </source>
</evidence>
<dbReference type="RefSeq" id="WP_085818553.1">
    <property type="nucleotide sequence ID" value="NZ_FWFU01000004.1"/>
</dbReference>
<dbReference type="EMBL" id="FWFU01000004">
    <property type="protein sequence ID" value="SLN55123.1"/>
    <property type="molecule type" value="Genomic_DNA"/>
</dbReference>
<feature type="transmembrane region" description="Helical" evidence="5">
    <location>
        <begin position="138"/>
        <end position="158"/>
    </location>
</feature>
<feature type="transmembrane region" description="Helical" evidence="5">
    <location>
        <begin position="75"/>
        <end position="98"/>
    </location>
</feature>
<comment type="subcellular location">
    <subcellularLocation>
        <location evidence="1">Membrane</location>
        <topology evidence="1">Multi-pass membrane protein</topology>
    </subcellularLocation>
</comment>
<feature type="transmembrane region" description="Helical" evidence="5">
    <location>
        <begin position="322"/>
        <end position="343"/>
    </location>
</feature>
<evidence type="ECO:0000256" key="3">
    <source>
        <dbReference type="ARBA" id="ARBA00022989"/>
    </source>
</evidence>
<feature type="transmembrane region" description="Helical" evidence="5">
    <location>
        <begin position="46"/>
        <end position="69"/>
    </location>
</feature>
<dbReference type="OrthoDB" id="153124at2"/>
<feature type="transmembrane region" description="Helical" evidence="5">
    <location>
        <begin position="193"/>
        <end position="210"/>
    </location>
</feature>
<dbReference type="GO" id="GO:0006874">
    <property type="term" value="P:intracellular calcium ion homeostasis"/>
    <property type="evidence" value="ECO:0007669"/>
    <property type="project" value="TreeGrafter"/>
</dbReference>
<dbReference type="PANTHER" id="PTHR10846">
    <property type="entry name" value="SODIUM/POTASSIUM/CALCIUM EXCHANGER"/>
    <property type="match status" value="1"/>
</dbReference>
<protein>
    <submittedName>
        <fullName evidence="7">Putative calcium/sodium:proton antiporter</fullName>
    </submittedName>
</protein>
<keyword evidence="4 5" id="KW-0472">Membrane</keyword>
<evidence type="ECO:0000313" key="7">
    <source>
        <dbReference type="EMBL" id="SLN55123.1"/>
    </source>
</evidence>
<evidence type="ECO:0000256" key="5">
    <source>
        <dbReference type="SAM" id="Phobius"/>
    </source>
</evidence>
<organism evidence="7 8">
    <name type="scientific">Roseovarius halotolerans</name>
    <dbReference type="NCBI Taxonomy" id="505353"/>
    <lineage>
        <taxon>Bacteria</taxon>
        <taxon>Pseudomonadati</taxon>
        <taxon>Pseudomonadota</taxon>
        <taxon>Alphaproteobacteria</taxon>
        <taxon>Rhodobacterales</taxon>
        <taxon>Roseobacteraceae</taxon>
        <taxon>Roseovarius</taxon>
    </lineage>
</organism>
<dbReference type="InterPro" id="IPR004481">
    <property type="entry name" value="K/Na/Ca-exchanger"/>
</dbReference>
<proteinExistence type="predicted"/>
<dbReference type="GO" id="GO:0005886">
    <property type="term" value="C:plasma membrane"/>
    <property type="evidence" value="ECO:0007669"/>
    <property type="project" value="TreeGrafter"/>
</dbReference>
<feature type="domain" description="Sodium/calcium exchanger membrane region" evidence="6">
    <location>
        <begin position="196"/>
        <end position="340"/>
    </location>
</feature>
<evidence type="ECO:0000313" key="8">
    <source>
        <dbReference type="Proteomes" id="UP000193207"/>
    </source>
</evidence>
<sequence>MWFDTLPLSGLIAGFVATAAVIAVVGVRLTEKADQLADRTGVGEAIAGAVLLGMATSLSGTVVSITAAMDGEASLAFSNAVGGIAAQTAFLALADMTYRRANLEHASADPAILFQASLLTLLLALPLAAWAGPEVSVWGVHPVSLLLPVIYVGGLRVGSQVRVAPMWQPVHTPLTRKDVPDTETATSGKLIPLLLRFAGLVVILGLAGWTMSKIAVELPERLGIPATVVGALMTAVATSLPELITTLAAVRRGAVQLAVGGIIGGNTFDVLFLTAADAGYREGSIYHAIGRADLFWIAVGLVMTAILLIGLIVREQKGPGRIGLESSALLLVYAGAVAVQAFMW</sequence>
<dbReference type="GO" id="GO:0008273">
    <property type="term" value="F:calcium, potassium:sodium antiporter activity"/>
    <property type="evidence" value="ECO:0007669"/>
    <property type="project" value="TreeGrafter"/>
</dbReference>
<dbReference type="Gene3D" id="1.20.1420.30">
    <property type="entry name" value="NCX, central ion-binding region"/>
    <property type="match status" value="2"/>
</dbReference>
<feature type="domain" description="Sodium/calcium exchanger membrane region" evidence="6">
    <location>
        <begin position="12"/>
        <end position="128"/>
    </location>
</feature>
<accession>A0A1X6ZLB1</accession>
<evidence type="ECO:0000256" key="2">
    <source>
        <dbReference type="ARBA" id="ARBA00022692"/>
    </source>
</evidence>
<dbReference type="Pfam" id="PF01699">
    <property type="entry name" value="Na_Ca_ex"/>
    <property type="match status" value="2"/>
</dbReference>
<keyword evidence="8" id="KW-1185">Reference proteome</keyword>
<feature type="transmembrane region" description="Helical" evidence="5">
    <location>
        <begin position="6"/>
        <end position="25"/>
    </location>
</feature>
<dbReference type="PANTHER" id="PTHR10846:SF8">
    <property type="entry name" value="INNER MEMBRANE PROTEIN YRBG"/>
    <property type="match status" value="1"/>
</dbReference>
<dbReference type="GO" id="GO:0005262">
    <property type="term" value="F:calcium channel activity"/>
    <property type="evidence" value="ECO:0007669"/>
    <property type="project" value="TreeGrafter"/>
</dbReference>
<dbReference type="InterPro" id="IPR004837">
    <property type="entry name" value="NaCa_Exmemb"/>
</dbReference>
<dbReference type="InterPro" id="IPR044880">
    <property type="entry name" value="NCX_ion-bd_dom_sf"/>
</dbReference>